<feature type="compositionally biased region" description="Low complexity" evidence="1">
    <location>
        <begin position="83"/>
        <end position="98"/>
    </location>
</feature>
<evidence type="ECO:0000256" key="1">
    <source>
        <dbReference type="SAM" id="MobiDB-lite"/>
    </source>
</evidence>
<evidence type="ECO:0000313" key="3">
    <source>
        <dbReference type="Proteomes" id="UP001211907"/>
    </source>
</evidence>
<comment type="caution">
    <text evidence="2">The sequence shown here is derived from an EMBL/GenBank/DDBJ whole genome shotgun (WGS) entry which is preliminary data.</text>
</comment>
<dbReference type="AlphaFoldDB" id="A0AAD5SUT7"/>
<feature type="non-terminal residue" evidence="2">
    <location>
        <position position="856"/>
    </location>
</feature>
<feature type="compositionally biased region" description="Gly residues" evidence="1">
    <location>
        <begin position="801"/>
        <end position="810"/>
    </location>
</feature>
<name>A0AAD5SUT7_9FUNG</name>
<protein>
    <submittedName>
        <fullName evidence="2">Uncharacterized protein</fullName>
    </submittedName>
</protein>
<feature type="region of interest" description="Disordered" evidence="1">
    <location>
        <begin position="523"/>
        <end position="550"/>
    </location>
</feature>
<organism evidence="2 3">
    <name type="scientific">Physocladia obscura</name>
    <dbReference type="NCBI Taxonomy" id="109957"/>
    <lineage>
        <taxon>Eukaryota</taxon>
        <taxon>Fungi</taxon>
        <taxon>Fungi incertae sedis</taxon>
        <taxon>Chytridiomycota</taxon>
        <taxon>Chytridiomycota incertae sedis</taxon>
        <taxon>Chytridiomycetes</taxon>
        <taxon>Chytridiales</taxon>
        <taxon>Chytriomycetaceae</taxon>
        <taxon>Physocladia</taxon>
    </lineage>
</organism>
<keyword evidence="3" id="KW-1185">Reference proteome</keyword>
<accession>A0AAD5SUT7</accession>
<evidence type="ECO:0000313" key="2">
    <source>
        <dbReference type="EMBL" id="KAJ3090069.1"/>
    </source>
</evidence>
<feature type="compositionally biased region" description="Polar residues" evidence="1">
    <location>
        <begin position="185"/>
        <end position="198"/>
    </location>
</feature>
<gene>
    <name evidence="2" type="ORF">HK100_007560</name>
</gene>
<reference evidence="2" key="1">
    <citation type="submission" date="2020-05" db="EMBL/GenBank/DDBJ databases">
        <title>Phylogenomic resolution of chytrid fungi.</title>
        <authorList>
            <person name="Stajich J.E."/>
            <person name="Amses K."/>
            <person name="Simmons R."/>
            <person name="Seto K."/>
            <person name="Myers J."/>
            <person name="Bonds A."/>
            <person name="Quandt C.A."/>
            <person name="Barry K."/>
            <person name="Liu P."/>
            <person name="Grigoriev I."/>
            <person name="Longcore J.E."/>
            <person name="James T.Y."/>
        </authorList>
    </citation>
    <scope>NUCLEOTIDE SEQUENCE</scope>
    <source>
        <strain evidence="2">JEL0513</strain>
    </source>
</reference>
<sequence>MEERQQPVRTQAQLQAQRATVLASFMAQQHQHQYQPHQYQYQYQYQYPYQHQQKQQLQLHTHRPISATANATAAARLQIPGGSQSSASPSASASAATAVRLQHAARVHRTAVPPPPPPPPPSMPLPLSLSLSLSHTPTLKPYMRSLLGASSASASANANTKPSTSPSPTRLLANHHSHNHHHNRVANQATSTSSILSVSPKQPSSLKIPCFPLSPIALAIPLPTPSLPAPLSLLPKASQLPVPNTAKNYKDSLPSILHKYPSTSSLKLALTAPVPNAFLVLQSSPLGKNFIYRTSNTAAAAAAAVKIQRWIRKIFLDCRRRNSITHFSPSKHNTGAAICIQRWFRTVLLRLKFARLVLTAKIIRILKSVDDMISETRSNHTNFQNMTNSSLIGVGISGATIPQLYGSMNVAIFDDSLNMSGISFSSYENRATTTPTVGAIPLPLVTLNSLALSPIAKVHIADPISPPLSCFDMHTQIYNLNALMASLITIPAISPRIAKIKQNAIELIEWHIERISDCASPPYSVASSRQHHHRPPFDHVQSPSDDGIHMPLESNKVFSNENAAHSVDAEFEPCESSIDLCLSRRSSVVVDALFQQQQQQQKQALDVFTVATTATKNARTKAPASISTGSNNSNASSRSASSHAGGSGNGSTEGGGMMRMSLEWERIFAIQRIENALMQSIYGKKKQRNHHTYGDDENNEILNSIEFNSSGAILTCNGTEDIDRHCRRQYYSASNGSNSTVDKYVLSEIFGSGSGNATVKMATAAEASFGVRNAVANTVKTAGLVSANGRTRVGGIGEGGGCSGGGGVDGTTGANNGWWRENGGDSLRRVWSNASSTVASMFEVPITDSESEVTTA</sequence>
<feature type="region of interest" description="Disordered" evidence="1">
    <location>
        <begin position="79"/>
        <end position="129"/>
    </location>
</feature>
<feature type="compositionally biased region" description="Basic residues" evidence="1">
    <location>
        <begin position="173"/>
        <end position="184"/>
    </location>
</feature>
<feature type="region of interest" description="Disordered" evidence="1">
    <location>
        <begin position="616"/>
        <end position="656"/>
    </location>
</feature>
<feature type="compositionally biased region" description="Pro residues" evidence="1">
    <location>
        <begin position="112"/>
        <end position="124"/>
    </location>
</feature>
<feature type="compositionally biased region" description="Low complexity" evidence="1">
    <location>
        <begin position="616"/>
        <end position="644"/>
    </location>
</feature>
<dbReference type="Gene3D" id="1.20.5.190">
    <property type="match status" value="1"/>
</dbReference>
<dbReference type="EMBL" id="JADGJH010003575">
    <property type="protein sequence ID" value="KAJ3090069.1"/>
    <property type="molecule type" value="Genomic_DNA"/>
</dbReference>
<proteinExistence type="predicted"/>
<dbReference type="Proteomes" id="UP001211907">
    <property type="component" value="Unassembled WGS sequence"/>
</dbReference>
<feature type="region of interest" description="Disordered" evidence="1">
    <location>
        <begin position="153"/>
        <end position="198"/>
    </location>
</feature>
<feature type="compositionally biased region" description="Gly residues" evidence="1">
    <location>
        <begin position="645"/>
        <end position="656"/>
    </location>
</feature>
<feature type="region of interest" description="Disordered" evidence="1">
    <location>
        <begin position="801"/>
        <end position="822"/>
    </location>
</feature>